<feature type="compositionally biased region" description="Polar residues" evidence="1">
    <location>
        <begin position="18"/>
        <end position="28"/>
    </location>
</feature>
<name>A0A0B1T1B2_OESDE</name>
<keyword evidence="3" id="KW-1185">Reference proteome</keyword>
<dbReference type="EMBL" id="KN554603">
    <property type="protein sequence ID" value="KHJ89175.1"/>
    <property type="molecule type" value="Genomic_DNA"/>
</dbReference>
<reference evidence="2 3" key="1">
    <citation type="submission" date="2014-03" db="EMBL/GenBank/DDBJ databases">
        <title>Draft genome of the hookworm Oesophagostomum dentatum.</title>
        <authorList>
            <person name="Mitreva M."/>
        </authorList>
    </citation>
    <scope>NUCLEOTIDE SEQUENCE [LARGE SCALE GENOMIC DNA]</scope>
    <source>
        <strain evidence="2 3">OD-Hann</strain>
    </source>
</reference>
<evidence type="ECO:0000256" key="1">
    <source>
        <dbReference type="SAM" id="MobiDB-lite"/>
    </source>
</evidence>
<protein>
    <submittedName>
        <fullName evidence="2">Uncharacterized protein</fullName>
    </submittedName>
</protein>
<evidence type="ECO:0000313" key="2">
    <source>
        <dbReference type="EMBL" id="KHJ89175.1"/>
    </source>
</evidence>
<dbReference type="AlphaFoldDB" id="A0A0B1T1B2"/>
<gene>
    <name evidence="2" type="ORF">OESDEN_11007</name>
</gene>
<sequence>MLETYDRSSENWKKHTNDLSSGSTTKAATDTVRHPVRFHSNTFLFMLPRAAVSLRDGILGRFSAVLIFLVSCA</sequence>
<proteinExistence type="predicted"/>
<feature type="region of interest" description="Disordered" evidence="1">
    <location>
        <begin position="1"/>
        <end position="30"/>
    </location>
</feature>
<dbReference type="Proteomes" id="UP000053660">
    <property type="component" value="Unassembled WGS sequence"/>
</dbReference>
<organism evidence="2 3">
    <name type="scientific">Oesophagostomum dentatum</name>
    <name type="common">Nodular worm</name>
    <dbReference type="NCBI Taxonomy" id="61180"/>
    <lineage>
        <taxon>Eukaryota</taxon>
        <taxon>Metazoa</taxon>
        <taxon>Ecdysozoa</taxon>
        <taxon>Nematoda</taxon>
        <taxon>Chromadorea</taxon>
        <taxon>Rhabditida</taxon>
        <taxon>Rhabditina</taxon>
        <taxon>Rhabditomorpha</taxon>
        <taxon>Strongyloidea</taxon>
        <taxon>Strongylidae</taxon>
        <taxon>Oesophagostomum</taxon>
    </lineage>
</organism>
<accession>A0A0B1T1B2</accession>
<evidence type="ECO:0000313" key="3">
    <source>
        <dbReference type="Proteomes" id="UP000053660"/>
    </source>
</evidence>
<feature type="compositionally biased region" description="Basic and acidic residues" evidence="1">
    <location>
        <begin position="1"/>
        <end position="17"/>
    </location>
</feature>